<keyword evidence="2" id="KW-0812">Transmembrane</keyword>
<evidence type="ECO:0000313" key="5">
    <source>
        <dbReference type="Proteomes" id="UP001305414"/>
    </source>
</evidence>
<keyword evidence="2" id="KW-0472">Membrane</keyword>
<feature type="compositionally biased region" description="Polar residues" evidence="1">
    <location>
        <begin position="392"/>
        <end position="416"/>
    </location>
</feature>
<dbReference type="AlphaFoldDB" id="A0AAN7UXA5"/>
<evidence type="ECO:0000256" key="1">
    <source>
        <dbReference type="SAM" id="MobiDB-lite"/>
    </source>
</evidence>
<keyword evidence="3" id="KW-0732">Signal</keyword>
<evidence type="ECO:0000256" key="2">
    <source>
        <dbReference type="SAM" id="Phobius"/>
    </source>
</evidence>
<dbReference type="EMBL" id="JAWHQM010000011">
    <property type="protein sequence ID" value="KAK5629314.1"/>
    <property type="molecule type" value="Genomic_DNA"/>
</dbReference>
<feature type="compositionally biased region" description="Gly residues" evidence="1">
    <location>
        <begin position="244"/>
        <end position="254"/>
    </location>
</feature>
<feature type="signal peptide" evidence="3">
    <location>
        <begin position="1"/>
        <end position="16"/>
    </location>
</feature>
<reference evidence="4 5" key="1">
    <citation type="submission" date="2023-10" db="EMBL/GenBank/DDBJ databases">
        <title>Draft genome sequence of Xylaria bambusicola isolate GMP-LS, the root and basal stem rot pathogen of sugarcane in Indonesia.</title>
        <authorList>
            <person name="Selvaraj P."/>
            <person name="Muralishankar V."/>
            <person name="Muruganantham S."/>
            <person name="Sp S."/>
            <person name="Haryani S."/>
            <person name="Lau K.J.X."/>
            <person name="Naqvi N.I."/>
        </authorList>
    </citation>
    <scope>NUCLEOTIDE SEQUENCE [LARGE SCALE GENOMIC DNA]</scope>
    <source>
        <strain evidence="4">GMP-LS</strain>
    </source>
</reference>
<evidence type="ECO:0008006" key="6">
    <source>
        <dbReference type="Google" id="ProtNLM"/>
    </source>
</evidence>
<proteinExistence type="predicted"/>
<feature type="chain" id="PRO_5043025533" description="Mid2 domain-containing protein" evidence="3">
    <location>
        <begin position="17"/>
        <end position="460"/>
    </location>
</feature>
<dbReference type="Proteomes" id="UP001305414">
    <property type="component" value="Unassembled WGS sequence"/>
</dbReference>
<feature type="compositionally biased region" description="Low complexity" evidence="1">
    <location>
        <begin position="340"/>
        <end position="359"/>
    </location>
</feature>
<feature type="transmembrane region" description="Helical" evidence="2">
    <location>
        <begin position="283"/>
        <end position="305"/>
    </location>
</feature>
<name>A0AAN7UXA5_9PEZI</name>
<feature type="compositionally biased region" description="Low complexity" evidence="1">
    <location>
        <begin position="255"/>
        <end position="267"/>
    </location>
</feature>
<comment type="caution">
    <text evidence="4">The sequence shown here is derived from an EMBL/GenBank/DDBJ whole genome shotgun (WGS) entry which is preliminary data.</text>
</comment>
<protein>
    <recommendedName>
        <fullName evidence="6">Mid2 domain-containing protein</fullName>
    </recommendedName>
</protein>
<keyword evidence="5" id="KW-1185">Reference proteome</keyword>
<keyword evidence="2" id="KW-1133">Transmembrane helix</keyword>
<feature type="region of interest" description="Disordered" evidence="1">
    <location>
        <begin position="312"/>
        <end position="460"/>
    </location>
</feature>
<accession>A0AAN7UXA5</accession>
<evidence type="ECO:0000256" key="3">
    <source>
        <dbReference type="SAM" id="SignalP"/>
    </source>
</evidence>
<feature type="region of interest" description="Disordered" evidence="1">
    <location>
        <begin position="242"/>
        <end position="279"/>
    </location>
</feature>
<organism evidence="4 5">
    <name type="scientific">Xylaria bambusicola</name>
    <dbReference type="NCBI Taxonomy" id="326684"/>
    <lineage>
        <taxon>Eukaryota</taxon>
        <taxon>Fungi</taxon>
        <taxon>Dikarya</taxon>
        <taxon>Ascomycota</taxon>
        <taxon>Pezizomycotina</taxon>
        <taxon>Sordariomycetes</taxon>
        <taxon>Xylariomycetidae</taxon>
        <taxon>Xylariales</taxon>
        <taxon>Xylariaceae</taxon>
        <taxon>Xylaria</taxon>
    </lineage>
</organism>
<feature type="compositionally biased region" description="Pro residues" evidence="1">
    <location>
        <begin position="422"/>
        <end position="431"/>
    </location>
</feature>
<sequence length="460" mass="48395">MSRFFTVATFVTATRALAFDGKPARATEAVVPDATFHLPEITEAPAIRDLFKRQSGGDQTVLIGPDNTCGYVSGRAGKSILFLWHLLMLISSPGAPITCNNDYTCAFIIQDNFGRAGCCEGDNCGLRATCLDYSQVYYSSACDNGCLQDTFTLKCTQSAAPFCNTITFFSGIEDFLCDSLNISTPQQLYTTYNGETDGRSFQEITLTASDSASGGSDFSDFNTASDDGSFIISFTSSEAPVNSGGFGGNGGSGSSGSDNNNNNGNSSVDQPNEKKASTPTGPIIGGVLGGVGGLALIGLGIFFLVRHNNKKKKDAVNTGPGMQQTLPAGGMAQPPPGPLGYPQQPYGGAPYDQQPYQQQPTPPQGYYPGAEQKPAGFVGVSPTMVPDRHDTTSPVSQFSDARHSVQPQSPASTLNSNWGPQPGNPGVPNVPPTVHEAGGNVVGERDYNSNHRGQFHEMQG</sequence>
<evidence type="ECO:0000313" key="4">
    <source>
        <dbReference type="EMBL" id="KAK5629314.1"/>
    </source>
</evidence>
<gene>
    <name evidence="4" type="ORF">RRF57_005031</name>
</gene>